<evidence type="ECO:0000313" key="2">
    <source>
        <dbReference type="EMBL" id="KAE9260234.1"/>
    </source>
</evidence>
<feature type="transmembrane region" description="Helical" evidence="1">
    <location>
        <begin position="101"/>
        <end position="121"/>
    </location>
</feature>
<protein>
    <submittedName>
        <fullName evidence="2">Uncharacterized protein</fullName>
    </submittedName>
</protein>
<keyword evidence="1" id="KW-1133">Transmembrane helix</keyword>
<dbReference type="EMBL" id="QXFT01011457">
    <property type="protein sequence ID" value="KAE9260234.1"/>
    <property type="molecule type" value="Genomic_DNA"/>
</dbReference>
<sequence length="167" mass="18199">MVCEGVVVRQEDVQINKVRVQSGQTAYLRSGLLLMKLFLTLCVLVVQVLNLTAVGCGTASVWAQVVRPARQASLGMVCEGVVVRPEGVQINKVRIQSAPTAYMPLSLLLMKLFLTLCVLVVQVLKPKLVGLATASAWAQVVRPARQASLRMVCECLVVRQEDAQINK</sequence>
<keyword evidence="3" id="KW-1185">Reference proteome</keyword>
<feature type="transmembrane region" description="Helical" evidence="1">
    <location>
        <begin position="37"/>
        <end position="63"/>
    </location>
</feature>
<organism evidence="2 3">
    <name type="scientific">Phytophthora rubi</name>
    <dbReference type="NCBI Taxonomy" id="129364"/>
    <lineage>
        <taxon>Eukaryota</taxon>
        <taxon>Sar</taxon>
        <taxon>Stramenopiles</taxon>
        <taxon>Oomycota</taxon>
        <taxon>Peronosporomycetes</taxon>
        <taxon>Peronosporales</taxon>
        <taxon>Peronosporaceae</taxon>
        <taxon>Phytophthora</taxon>
    </lineage>
</organism>
<dbReference type="Proteomes" id="UP000434957">
    <property type="component" value="Unassembled WGS sequence"/>
</dbReference>
<evidence type="ECO:0000256" key="1">
    <source>
        <dbReference type="SAM" id="Phobius"/>
    </source>
</evidence>
<proteinExistence type="predicted"/>
<name>A0A6A4ARP7_9STRA</name>
<gene>
    <name evidence="2" type="ORF">PR003_g34457</name>
</gene>
<dbReference type="AlphaFoldDB" id="A0A6A4ARP7"/>
<keyword evidence="1" id="KW-0472">Membrane</keyword>
<reference evidence="2 3" key="1">
    <citation type="submission" date="2018-08" db="EMBL/GenBank/DDBJ databases">
        <title>Genomic investigation of the strawberry pathogen Phytophthora fragariae indicates pathogenicity is determined by transcriptional variation in three key races.</title>
        <authorList>
            <person name="Adams T.M."/>
            <person name="Armitage A.D."/>
            <person name="Sobczyk M.K."/>
            <person name="Bates H.J."/>
            <person name="Dunwell J.M."/>
            <person name="Nellist C.F."/>
            <person name="Harrison R.J."/>
        </authorList>
    </citation>
    <scope>NUCLEOTIDE SEQUENCE [LARGE SCALE GENOMIC DNA]</scope>
    <source>
        <strain evidence="2 3">SCRP333</strain>
    </source>
</reference>
<feature type="non-terminal residue" evidence="2">
    <location>
        <position position="167"/>
    </location>
</feature>
<keyword evidence="1" id="KW-0812">Transmembrane</keyword>
<accession>A0A6A4ARP7</accession>
<comment type="caution">
    <text evidence="2">The sequence shown here is derived from an EMBL/GenBank/DDBJ whole genome shotgun (WGS) entry which is preliminary data.</text>
</comment>
<evidence type="ECO:0000313" key="3">
    <source>
        <dbReference type="Proteomes" id="UP000434957"/>
    </source>
</evidence>